<evidence type="ECO:0000313" key="2">
    <source>
        <dbReference type="Proteomes" id="UP000827092"/>
    </source>
</evidence>
<sequence>MAAAAIDFVNGDIFVASERDEKTKRLVTVLFSLLLEENDGKPSSILAKNSESSSSEESLAGDFSESQKKLYDYAQKICESVIFCYIFMRNPHLKVTKRYFSKHNINRKHVFKFVKNYCSVLLKQSPSIHFAVLHSLSFMYHVIEFCLERGHIEFKRCIPLWWEYIFNKNFKEQFYADGHWETFVNYANADFYSEIMDTEFRTRFHLTSATLGCDFSELELSDIDDFPISEESAESSLDEIEVVNPYDVDQTPEKWRHFNTINDTPNVLPTEARESLSTYSTNGNLNSLNNSYTVNLGQKENYNPNIQNLHSKNETC</sequence>
<name>A0AAV6U6D0_9ARAC</name>
<reference evidence="1 2" key="1">
    <citation type="journal article" date="2022" name="Nat. Ecol. Evol.">
        <title>A masculinizing supergene underlies an exaggerated male reproductive morph in a spider.</title>
        <authorList>
            <person name="Hendrickx F."/>
            <person name="De Corte Z."/>
            <person name="Sonet G."/>
            <person name="Van Belleghem S.M."/>
            <person name="Kostlbacher S."/>
            <person name="Vangestel C."/>
        </authorList>
    </citation>
    <scope>NUCLEOTIDE SEQUENCE [LARGE SCALE GENOMIC DNA]</scope>
    <source>
        <strain evidence="1">W744_W776</strain>
    </source>
</reference>
<evidence type="ECO:0000313" key="1">
    <source>
        <dbReference type="EMBL" id="KAG8179413.1"/>
    </source>
</evidence>
<accession>A0AAV6U6D0</accession>
<protein>
    <submittedName>
        <fullName evidence="1">Uncharacterized protein</fullName>
    </submittedName>
</protein>
<comment type="caution">
    <text evidence="1">The sequence shown here is derived from an EMBL/GenBank/DDBJ whole genome shotgun (WGS) entry which is preliminary data.</text>
</comment>
<organism evidence="1 2">
    <name type="scientific">Oedothorax gibbosus</name>
    <dbReference type="NCBI Taxonomy" id="931172"/>
    <lineage>
        <taxon>Eukaryota</taxon>
        <taxon>Metazoa</taxon>
        <taxon>Ecdysozoa</taxon>
        <taxon>Arthropoda</taxon>
        <taxon>Chelicerata</taxon>
        <taxon>Arachnida</taxon>
        <taxon>Araneae</taxon>
        <taxon>Araneomorphae</taxon>
        <taxon>Entelegynae</taxon>
        <taxon>Araneoidea</taxon>
        <taxon>Linyphiidae</taxon>
        <taxon>Erigoninae</taxon>
        <taxon>Oedothorax</taxon>
    </lineage>
</organism>
<dbReference type="Proteomes" id="UP000827092">
    <property type="component" value="Unassembled WGS sequence"/>
</dbReference>
<proteinExistence type="predicted"/>
<dbReference type="EMBL" id="JAFNEN010000627">
    <property type="protein sequence ID" value="KAG8179413.1"/>
    <property type="molecule type" value="Genomic_DNA"/>
</dbReference>
<gene>
    <name evidence="1" type="ORF">JTE90_026313</name>
</gene>
<keyword evidence="2" id="KW-1185">Reference proteome</keyword>
<dbReference type="AlphaFoldDB" id="A0AAV6U6D0"/>